<dbReference type="InterPro" id="IPR008939">
    <property type="entry name" value="Lytic_TGlycosylase_superhlx_U"/>
</dbReference>
<reference evidence="5 6" key="1">
    <citation type="submission" date="2016-09" db="EMBL/GenBank/DDBJ databases">
        <title>Alteromonas lipolytica, a new species isolated from sea water.</title>
        <authorList>
            <person name="Wu Y.-H."/>
            <person name="Cheng H."/>
            <person name="Xu X.-W."/>
        </authorList>
    </citation>
    <scope>NUCLEOTIDE SEQUENCE [LARGE SCALE GENOMIC DNA]</scope>
    <source>
        <strain evidence="5 6">JW12</strain>
    </source>
</reference>
<dbReference type="GO" id="GO:0042597">
    <property type="term" value="C:periplasmic space"/>
    <property type="evidence" value="ECO:0007669"/>
    <property type="project" value="InterPro"/>
</dbReference>
<feature type="domain" description="Lytic transglycosylase superhelical linker" evidence="4">
    <location>
        <begin position="406"/>
        <end position="469"/>
    </location>
</feature>
<dbReference type="SUPFAM" id="SSF48435">
    <property type="entry name" value="Bacterial muramidases"/>
    <property type="match status" value="1"/>
</dbReference>
<evidence type="ECO:0000259" key="4">
    <source>
        <dbReference type="Pfam" id="PF14718"/>
    </source>
</evidence>
<evidence type="ECO:0008006" key="7">
    <source>
        <dbReference type="Google" id="ProtNLM"/>
    </source>
</evidence>
<dbReference type="CDD" id="cd13401">
    <property type="entry name" value="Slt70-like"/>
    <property type="match status" value="1"/>
</dbReference>
<evidence type="ECO:0000259" key="3">
    <source>
        <dbReference type="Pfam" id="PF01464"/>
    </source>
</evidence>
<proteinExistence type="inferred from homology"/>
<dbReference type="InterPro" id="IPR012289">
    <property type="entry name" value="Lytic_TGlycosylase_superhlx_L"/>
</dbReference>
<dbReference type="InterPro" id="IPR037061">
    <property type="entry name" value="Lytic_TGlycoase_superhlx_L_sf"/>
</dbReference>
<evidence type="ECO:0000313" key="6">
    <source>
        <dbReference type="Proteomes" id="UP000176037"/>
    </source>
</evidence>
<organism evidence="5 6">
    <name type="scientific">Alteromonas lipolytica</name>
    <dbReference type="NCBI Taxonomy" id="1856405"/>
    <lineage>
        <taxon>Bacteria</taxon>
        <taxon>Pseudomonadati</taxon>
        <taxon>Pseudomonadota</taxon>
        <taxon>Gammaproteobacteria</taxon>
        <taxon>Alteromonadales</taxon>
        <taxon>Alteromonadaceae</taxon>
        <taxon>Alteromonas/Salinimonas group</taxon>
        <taxon>Alteromonas</taxon>
    </lineage>
</organism>
<dbReference type="PANTHER" id="PTHR37423">
    <property type="entry name" value="SOLUBLE LYTIC MUREIN TRANSGLYCOSYLASE-RELATED"/>
    <property type="match status" value="1"/>
</dbReference>
<dbReference type="STRING" id="1856405.BFC17_18010"/>
<accession>A0A1E8FG22</accession>
<protein>
    <recommendedName>
        <fullName evidence="7">Lytic murein transglycosylase</fullName>
    </recommendedName>
</protein>
<dbReference type="AlphaFoldDB" id="A0A1E8FG22"/>
<keyword evidence="2" id="KW-0732">Signal</keyword>
<evidence type="ECO:0000313" key="5">
    <source>
        <dbReference type="EMBL" id="OFI34538.1"/>
    </source>
</evidence>
<dbReference type="PANTHER" id="PTHR37423:SF5">
    <property type="entry name" value="SOLUBLE LYTIC MUREIN TRANSGLYCOSYLASE"/>
    <property type="match status" value="1"/>
</dbReference>
<comment type="caution">
    <text evidence="5">The sequence shown here is derived from an EMBL/GenBank/DDBJ whole genome shotgun (WGS) entry which is preliminary data.</text>
</comment>
<dbReference type="InterPro" id="IPR008258">
    <property type="entry name" value="Transglycosylase_SLT_dom_1"/>
</dbReference>
<dbReference type="Proteomes" id="UP000176037">
    <property type="component" value="Unassembled WGS sequence"/>
</dbReference>
<gene>
    <name evidence="5" type="ORF">BFC17_18010</name>
</gene>
<comment type="similarity">
    <text evidence="1">Belongs to the transglycosylase Slt family.</text>
</comment>
<dbReference type="Gene3D" id="1.10.530.10">
    <property type="match status" value="1"/>
</dbReference>
<dbReference type="InterPro" id="IPR023346">
    <property type="entry name" value="Lysozyme-like_dom_sf"/>
</dbReference>
<dbReference type="Gene3D" id="1.10.1240.20">
    <property type="entry name" value="Lytic transglycosylase, superhelical linker domain"/>
    <property type="match status" value="1"/>
</dbReference>
<dbReference type="EMBL" id="MJIC01000011">
    <property type="protein sequence ID" value="OFI34538.1"/>
    <property type="molecule type" value="Genomic_DNA"/>
</dbReference>
<dbReference type="Pfam" id="PF01464">
    <property type="entry name" value="SLT"/>
    <property type="match status" value="1"/>
</dbReference>
<keyword evidence="6" id="KW-1185">Reference proteome</keyword>
<dbReference type="GO" id="GO:0004553">
    <property type="term" value="F:hydrolase activity, hydrolyzing O-glycosyl compounds"/>
    <property type="evidence" value="ECO:0007669"/>
    <property type="project" value="InterPro"/>
</dbReference>
<dbReference type="SUPFAM" id="SSF53955">
    <property type="entry name" value="Lysozyme-like"/>
    <property type="match status" value="1"/>
</dbReference>
<evidence type="ECO:0000256" key="2">
    <source>
        <dbReference type="ARBA" id="ARBA00022729"/>
    </source>
</evidence>
<dbReference type="Pfam" id="PF14718">
    <property type="entry name" value="SLT_L"/>
    <property type="match status" value="1"/>
</dbReference>
<evidence type="ECO:0000256" key="1">
    <source>
        <dbReference type="ARBA" id="ARBA00007734"/>
    </source>
</evidence>
<name>A0A1E8FG22_9ALTE</name>
<sequence>MLVALLSVVTSLPSFAEDGERREELREQFLSLEKQLNTLPLSKLPAIHKDIEDLGNYPLVPYLKLRLAERTLDSLSDETVEAFLARYAGTPLATRLRKRWLELLSKRKQKNAFINAYQPGLGVRYTCQYLDYQMQLSEHPDYWFEQVDTLWLSGESRPDECDPVFRRWQQAGQMTTGMVLGRIEKVIRGGNRNLLSYLQRRLPPGHHYLVDLWRKTHRSASTVLNYNLFPRKYPEQEKSILYYGLIRLAWQTPQKAIKGFLYWQPKIAFSEAQLRQINRAIAISLVIEGADNAAEWLAKANVPDAEQDVRHWHLAYMLRQSDWQQALEVIQGAPSDEQRQDAFRYWRARGLGELNASDAQQQLFKELAKERHYYGFLASARLQQAPELADHPLEVSDYSLARLSTVPAVQRAYEWFRLGRFVEARREWYYLNRRLTDEEKQAATMLASDWGWHDQAIIGFAQTGYFNDVRRRFPLAFAEKFQQQASQHQVDPAMAMAIARRESSFMVDAVSPAGARGLMQLMPGTANYISNRRVGYGTLLEPEQNLEFGIQYLKYLNDKLNHNPVLVSASYNAGWRKVMEWLPNHGEQDLDVWIENIPYRETRHYVKAVMAYRYIYQVQLGQSSHLFDTLSRMKLSADSLTLP</sequence>
<feature type="domain" description="Transglycosylase SLT" evidence="3">
    <location>
        <begin position="481"/>
        <end position="590"/>
    </location>
</feature>
<dbReference type="Gene3D" id="1.25.20.10">
    <property type="entry name" value="Bacterial muramidases"/>
    <property type="match status" value="1"/>
</dbReference>